<dbReference type="AlphaFoldDB" id="X1SV04"/>
<accession>X1SV04</accession>
<name>X1SV04_9ZZZZ</name>
<comment type="caution">
    <text evidence="1">The sequence shown here is derived from an EMBL/GenBank/DDBJ whole genome shotgun (WGS) entry which is preliminary data.</text>
</comment>
<protein>
    <recommendedName>
        <fullName evidence="2">AbiEi antitoxin C-terminal domain-containing protein</fullName>
    </recommendedName>
</protein>
<organism evidence="1">
    <name type="scientific">marine sediment metagenome</name>
    <dbReference type="NCBI Taxonomy" id="412755"/>
    <lineage>
        <taxon>unclassified sequences</taxon>
        <taxon>metagenomes</taxon>
        <taxon>ecological metagenomes</taxon>
    </lineage>
</organism>
<dbReference type="EMBL" id="BARW01005424">
    <property type="protein sequence ID" value="GAI79175.1"/>
    <property type="molecule type" value="Genomic_DNA"/>
</dbReference>
<reference evidence="1" key="1">
    <citation type="journal article" date="2014" name="Front. Microbiol.">
        <title>High frequency of phylogenetically diverse reductive dehalogenase-homologous genes in deep subseafloor sedimentary metagenomes.</title>
        <authorList>
            <person name="Kawai M."/>
            <person name="Futagami T."/>
            <person name="Toyoda A."/>
            <person name="Takaki Y."/>
            <person name="Nishi S."/>
            <person name="Hori S."/>
            <person name="Arai W."/>
            <person name="Tsubouchi T."/>
            <person name="Morono Y."/>
            <person name="Uchiyama I."/>
            <person name="Ito T."/>
            <person name="Fujiyama A."/>
            <person name="Inagaki F."/>
            <person name="Takami H."/>
        </authorList>
    </citation>
    <scope>NUCLEOTIDE SEQUENCE</scope>
    <source>
        <strain evidence="1">Expedition CK06-06</strain>
    </source>
</reference>
<sequence>MENEKTLGKISAKLIRKLYDENRPIFEINHAQRILGKNYNATTDLLSELVKRKIIVRLKAGKYLIIPQEMGSGENYLGNWYIAGKEIINSHKYYIAFYSAMNYWGM</sequence>
<evidence type="ECO:0000313" key="1">
    <source>
        <dbReference type="EMBL" id="GAI79175.1"/>
    </source>
</evidence>
<gene>
    <name evidence="1" type="ORF">S12H4_11832</name>
</gene>
<feature type="non-terminal residue" evidence="1">
    <location>
        <position position="106"/>
    </location>
</feature>
<proteinExistence type="predicted"/>
<evidence type="ECO:0008006" key="2">
    <source>
        <dbReference type="Google" id="ProtNLM"/>
    </source>
</evidence>